<dbReference type="GO" id="GO:0001006">
    <property type="term" value="F:RNA polymerase III type 3 promoter sequence-specific DNA binding"/>
    <property type="evidence" value="ECO:0007669"/>
    <property type="project" value="TreeGrafter"/>
</dbReference>
<dbReference type="InterPro" id="IPR022042">
    <property type="entry name" value="snRNA-activating_su3"/>
</dbReference>
<comment type="similarity">
    <text evidence="2">Belongs to the SNAPC3/SRD2 family.</text>
</comment>
<dbReference type="SUPFAM" id="SSF144020">
    <property type="entry name" value="FdhE-like"/>
    <property type="match status" value="1"/>
</dbReference>
<name>A0A7S4B0S0_CHRCT</name>
<evidence type="ECO:0000256" key="4">
    <source>
        <dbReference type="ARBA" id="ARBA00023125"/>
    </source>
</evidence>
<dbReference type="GO" id="GO:0003681">
    <property type="term" value="F:bent DNA binding"/>
    <property type="evidence" value="ECO:0007669"/>
    <property type="project" value="TreeGrafter"/>
</dbReference>
<dbReference type="GO" id="GO:0042795">
    <property type="term" value="P:snRNA transcription by RNA polymerase II"/>
    <property type="evidence" value="ECO:0007669"/>
    <property type="project" value="TreeGrafter"/>
</dbReference>
<keyword evidence="4" id="KW-0238">DNA-binding</keyword>
<dbReference type="PANTHER" id="PTHR13421">
    <property type="entry name" value="SNRNA-ACTIVATING PROTEIN COMPLEX SUBUNIT 3"/>
    <property type="match status" value="1"/>
</dbReference>
<evidence type="ECO:0000256" key="5">
    <source>
        <dbReference type="ARBA" id="ARBA00023163"/>
    </source>
</evidence>
<evidence type="ECO:0008006" key="9">
    <source>
        <dbReference type="Google" id="ProtNLM"/>
    </source>
</evidence>
<comment type="subcellular location">
    <subcellularLocation>
        <location evidence="1">Nucleus</location>
    </subcellularLocation>
</comment>
<gene>
    <name evidence="8" type="ORF">PCAR00345_LOCUS2607</name>
</gene>
<dbReference type="InterPro" id="IPR024064">
    <property type="entry name" value="FdhE-like_sf"/>
</dbReference>
<dbReference type="GO" id="GO:0000978">
    <property type="term" value="F:RNA polymerase II cis-regulatory region sequence-specific DNA binding"/>
    <property type="evidence" value="ECO:0007669"/>
    <property type="project" value="TreeGrafter"/>
</dbReference>
<organism evidence="8">
    <name type="scientific">Chrysotila carterae</name>
    <name type="common">Marine alga</name>
    <name type="synonym">Syracosphaera carterae</name>
    <dbReference type="NCBI Taxonomy" id="13221"/>
    <lineage>
        <taxon>Eukaryota</taxon>
        <taxon>Haptista</taxon>
        <taxon>Haptophyta</taxon>
        <taxon>Prymnesiophyceae</taxon>
        <taxon>Isochrysidales</taxon>
        <taxon>Isochrysidaceae</taxon>
        <taxon>Chrysotila</taxon>
    </lineage>
</organism>
<dbReference type="PANTHER" id="PTHR13421:SF16">
    <property type="entry name" value="SNRNA-ACTIVATING PROTEIN COMPLEX SUBUNIT 3"/>
    <property type="match status" value="1"/>
</dbReference>
<dbReference type="Pfam" id="PF12251">
    <property type="entry name" value="SNAPC3"/>
    <property type="match status" value="1"/>
</dbReference>
<evidence type="ECO:0000256" key="2">
    <source>
        <dbReference type="ARBA" id="ARBA00010410"/>
    </source>
</evidence>
<dbReference type="GO" id="GO:0005634">
    <property type="term" value="C:nucleus"/>
    <property type="evidence" value="ECO:0007669"/>
    <property type="project" value="UniProtKB-SubCell"/>
</dbReference>
<dbReference type="EMBL" id="HBIZ01004642">
    <property type="protein sequence ID" value="CAE0750022.1"/>
    <property type="molecule type" value="Transcribed_RNA"/>
</dbReference>
<feature type="region of interest" description="Disordered" evidence="7">
    <location>
        <begin position="26"/>
        <end position="67"/>
    </location>
</feature>
<evidence type="ECO:0000256" key="3">
    <source>
        <dbReference type="ARBA" id="ARBA00023015"/>
    </source>
</evidence>
<sequence>MHAYEGRNMQAGVDMSNSCAGASSSLHHVHVQRTSPATNDEDGNATSCCDDAHAASNDGSVPDTSVSERPLASFFRPKDIGVKMLEGELFHVGTFGSTRRAEAALAPQSGDDDLLAQASPLQLGARGDAVVAHAAAHESAGGAVVPAATTAMVAGDTATTDSADAHADSSSTRANALGVVNAQDVLAEGAHHSAGDDCASARAEMALSSMHGEAGHPLLSRQPVADAARGCRSGETVARNFARLTPPDTTSPSLAHGTVLLRIAFFLTGHRKVEFVVHEGQTLLELRNVLKCAATRRINFQASEVVRISSVAAEDLPTESAMFFIEDKFYVSGPEDYAQPILQWFSARSTSTQPAVLKMEEVTLADLQLRLGKQYLFVHHGSCEHTLVVTSCWLAGRQDAHAAAQYPLLVWQARERPKRCSVCRAKAYWEVHNDDRADAPRCLLCYTCRFEWHYSRALNDGRGQALRRDYRAYRFID</sequence>
<evidence type="ECO:0000313" key="8">
    <source>
        <dbReference type="EMBL" id="CAE0750022.1"/>
    </source>
</evidence>
<feature type="compositionally biased region" description="Polar residues" evidence="7">
    <location>
        <begin position="57"/>
        <end position="67"/>
    </location>
</feature>
<keyword evidence="3" id="KW-0805">Transcription regulation</keyword>
<evidence type="ECO:0000256" key="1">
    <source>
        <dbReference type="ARBA" id="ARBA00004123"/>
    </source>
</evidence>
<dbReference type="GO" id="GO:0019185">
    <property type="term" value="C:snRNA-activating protein complex"/>
    <property type="evidence" value="ECO:0007669"/>
    <property type="project" value="TreeGrafter"/>
</dbReference>
<dbReference type="GO" id="GO:0042796">
    <property type="term" value="P:snRNA transcription by RNA polymerase III"/>
    <property type="evidence" value="ECO:0007669"/>
    <property type="project" value="TreeGrafter"/>
</dbReference>
<reference evidence="8" key="1">
    <citation type="submission" date="2021-01" db="EMBL/GenBank/DDBJ databases">
        <authorList>
            <person name="Corre E."/>
            <person name="Pelletier E."/>
            <person name="Niang G."/>
            <person name="Scheremetjew M."/>
            <person name="Finn R."/>
            <person name="Kale V."/>
            <person name="Holt S."/>
            <person name="Cochrane G."/>
            <person name="Meng A."/>
            <person name="Brown T."/>
            <person name="Cohen L."/>
        </authorList>
    </citation>
    <scope>NUCLEOTIDE SEQUENCE</scope>
    <source>
        <strain evidence="8">CCMP645</strain>
    </source>
</reference>
<dbReference type="GO" id="GO:0001046">
    <property type="term" value="F:core promoter sequence-specific DNA binding"/>
    <property type="evidence" value="ECO:0007669"/>
    <property type="project" value="TreeGrafter"/>
</dbReference>
<dbReference type="AlphaFoldDB" id="A0A7S4B0S0"/>
<proteinExistence type="inferred from homology"/>
<keyword evidence="5" id="KW-0804">Transcription</keyword>
<keyword evidence="6" id="KW-0539">Nucleus</keyword>
<evidence type="ECO:0000256" key="6">
    <source>
        <dbReference type="ARBA" id="ARBA00023242"/>
    </source>
</evidence>
<accession>A0A7S4B0S0</accession>
<feature type="compositionally biased region" description="Polar residues" evidence="7">
    <location>
        <begin position="26"/>
        <end position="38"/>
    </location>
</feature>
<evidence type="ECO:0000256" key="7">
    <source>
        <dbReference type="SAM" id="MobiDB-lite"/>
    </source>
</evidence>
<protein>
    <recommendedName>
        <fullName evidence="9">snRNA-activating protein complex subunit 3</fullName>
    </recommendedName>
</protein>